<dbReference type="SUPFAM" id="SSF50729">
    <property type="entry name" value="PH domain-like"/>
    <property type="match status" value="1"/>
</dbReference>
<accession>A0AAF0F782</accession>
<dbReference type="PANTHER" id="PTHR10663:SF373">
    <property type="entry name" value="PH AND SEC7 DOMAIN-CONTAINING PROTEIN C11E3.11C"/>
    <property type="match status" value="1"/>
</dbReference>
<feature type="region of interest" description="Disordered" evidence="1">
    <location>
        <begin position="177"/>
        <end position="244"/>
    </location>
</feature>
<dbReference type="GO" id="GO:0005085">
    <property type="term" value="F:guanyl-nucleotide exchange factor activity"/>
    <property type="evidence" value="ECO:0007669"/>
    <property type="project" value="InterPro"/>
</dbReference>
<dbReference type="PANTHER" id="PTHR10663">
    <property type="entry name" value="GUANYL-NUCLEOTIDE EXCHANGE FACTOR"/>
    <property type="match status" value="1"/>
</dbReference>
<dbReference type="InterPro" id="IPR023394">
    <property type="entry name" value="Sec7_C_sf"/>
</dbReference>
<feature type="domain" description="SEC7" evidence="2">
    <location>
        <begin position="329"/>
        <end position="493"/>
    </location>
</feature>
<dbReference type="InterPro" id="IPR035999">
    <property type="entry name" value="Sec7_dom_sf"/>
</dbReference>
<evidence type="ECO:0000313" key="3">
    <source>
        <dbReference type="EMBL" id="WFD41679.1"/>
    </source>
</evidence>
<dbReference type="InterPro" id="IPR000904">
    <property type="entry name" value="Sec7_dom"/>
</dbReference>
<feature type="region of interest" description="Disordered" evidence="1">
    <location>
        <begin position="76"/>
        <end position="107"/>
    </location>
</feature>
<dbReference type="AlphaFoldDB" id="A0AAF0F782"/>
<dbReference type="SMART" id="SM00233">
    <property type="entry name" value="PH"/>
    <property type="match status" value="1"/>
</dbReference>
<name>A0AAF0F782_9BASI</name>
<dbReference type="Gene3D" id="1.10.1000.11">
    <property type="entry name" value="Arf Nucleotide-binding Site Opener,domain 2"/>
    <property type="match status" value="1"/>
</dbReference>
<reference evidence="3" key="1">
    <citation type="submission" date="2023-02" db="EMBL/GenBank/DDBJ databases">
        <title>Mating type loci evolution in Malassezia.</title>
        <authorList>
            <person name="Coelho M.A."/>
        </authorList>
    </citation>
    <scope>NUCLEOTIDE SEQUENCE</scope>
    <source>
        <strain evidence="3">CBS 14136</strain>
    </source>
</reference>
<evidence type="ECO:0000259" key="2">
    <source>
        <dbReference type="PROSITE" id="PS50190"/>
    </source>
</evidence>
<proteinExistence type="predicted"/>
<dbReference type="Pfam" id="PF01369">
    <property type="entry name" value="Sec7"/>
    <property type="match status" value="1"/>
</dbReference>
<dbReference type="Proteomes" id="UP001214628">
    <property type="component" value="Chromosome 1"/>
</dbReference>
<dbReference type="SUPFAM" id="SSF48425">
    <property type="entry name" value="Sec7 domain"/>
    <property type="match status" value="1"/>
</dbReference>
<dbReference type="CDD" id="cd00821">
    <property type="entry name" value="PH"/>
    <property type="match status" value="1"/>
</dbReference>
<keyword evidence="4" id="KW-1185">Reference proteome</keyword>
<evidence type="ECO:0000256" key="1">
    <source>
        <dbReference type="SAM" id="MobiDB-lite"/>
    </source>
</evidence>
<gene>
    <name evidence="3" type="ORF">MPSI1_000311</name>
</gene>
<organism evidence="3 4">
    <name type="scientific">Malassezia psittaci</name>
    <dbReference type="NCBI Taxonomy" id="1821823"/>
    <lineage>
        <taxon>Eukaryota</taxon>
        <taxon>Fungi</taxon>
        <taxon>Dikarya</taxon>
        <taxon>Basidiomycota</taxon>
        <taxon>Ustilaginomycotina</taxon>
        <taxon>Malasseziomycetes</taxon>
        <taxon>Malasseziales</taxon>
        <taxon>Malasseziaceae</taxon>
        <taxon>Malassezia</taxon>
    </lineage>
</organism>
<evidence type="ECO:0000313" key="4">
    <source>
        <dbReference type="Proteomes" id="UP001214628"/>
    </source>
</evidence>
<dbReference type="PROSITE" id="PS50190">
    <property type="entry name" value="SEC7"/>
    <property type="match status" value="1"/>
</dbReference>
<protein>
    <recommendedName>
        <fullName evidence="2">SEC7 domain-containing protein</fullName>
    </recommendedName>
</protein>
<dbReference type="GO" id="GO:0032012">
    <property type="term" value="P:regulation of ARF protein signal transduction"/>
    <property type="evidence" value="ECO:0007669"/>
    <property type="project" value="InterPro"/>
</dbReference>
<sequence>MEDEARSFEEALKTPGTKRWSLTPVIAQQQGSLSLSNTPILQQEQAQDTAHVRLSRRFSLSKPSGSLLRRSSMPAIRDKGLPHGTSVIDPKHFGNRSPMLTSDRRRLSQWRISSPRISQIPDESDMNPERVLNFAKGDPSQASSENRSMGLGLNFAFKENPVQPAVNERRAMTSFGHLPSSIPASTSISKTLQDSDDNISYTRDATIPTISSSFPSREQLAPASPPSQNNGIPPSRSKKSIPEINMTYDPMNPFPPQQQLPMLGEVVKKPALSPRSELPSPILSYATLEHPSSSVTPAPNEVSSPDDRDVDTFAERCWANDINWVGEGIAQWLGGSSEFQQRVRQKYMGKFHLEGLSLESALRRLCSKLALRAESQQIDRILQEFSKQYAACNPSHIWESEDAVYAVSFAMLLLNTDLNTDRSEKMSRSQFVQNILVTLAYLSSRPLSADTRFIPSSSNTSDDDIHSIETKPEQWYSRLIPLLNDSYRSIRSDPLGKLSHASSTPMLRRVRTRSRTDFLAMRRSPTSLDTNVFLSKSSPIVPHTHLDEMPSIYGYLTHYDLSIKRRFRKPAPKTRWAVVYQGILYLFDTFPGSDIRSLKFDAACMQLSMVHAMADTLASENDQSGTIDLTLADGVHHHFTVADATLARQWIATIFRHAAQYSRIPMQSEGSDMDFGWSKLNQPNIYQKPKGWQLWKSWTSKTMSSSVPSLATWTPPLAPRLPSDLNTEQQSAQIVIYKTSLTEALEAHQKLFEPLKSYWESSFNAIRAQAYDNWQRRLDYLTFELKKWTIYLDAITPNADAHGPC</sequence>
<feature type="compositionally biased region" description="Polar residues" evidence="1">
    <location>
        <begin position="182"/>
        <end position="216"/>
    </location>
</feature>
<dbReference type="SMART" id="SM00222">
    <property type="entry name" value="Sec7"/>
    <property type="match status" value="1"/>
</dbReference>
<dbReference type="EMBL" id="CP118375">
    <property type="protein sequence ID" value="WFD41679.1"/>
    <property type="molecule type" value="Genomic_DNA"/>
</dbReference>
<dbReference type="InterPro" id="IPR001849">
    <property type="entry name" value="PH_domain"/>
</dbReference>